<evidence type="ECO:0000313" key="3">
    <source>
        <dbReference type="Proteomes" id="UP000605846"/>
    </source>
</evidence>
<feature type="domain" description="CSD" evidence="1">
    <location>
        <begin position="6"/>
        <end position="74"/>
    </location>
</feature>
<name>A0A8H7EPG5_9FUNG</name>
<dbReference type="OrthoDB" id="422005at2759"/>
<dbReference type="Proteomes" id="UP000605846">
    <property type="component" value="Unassembled WGS sequence"/>
</dbReference>
<gene>
    <name evidence="2" type="primary">YBX1_2</name>
    <name evidence="2" type="ORF">EC973_008006</name>
</gene>
<dbReference type="EMBL" id="JABAYA010000064">
    <property type="protein sequence ID" value="KAF7727145.1"/>
    <property type="molecule type" value="Genomic_DNA"/>
</dbReference>
<evidence type="ECO:0000259" key="1">
    <source>
        <dbReference type="PROSITE" id="PS51857"/>
    </source>
</evidence>
<accession>A0A8H7EPG5</accession>
<dbReference type="Pfam" id="PF00313">
    <property type="entry name" value="CSD"/>
    <property type="match status" value="1"/>
</dbReference>
<dbReference type="InterPro" id="IPR011129">
    <property type="entry name" value="CSD"/>
</dbReference>
<dbReference type="SUPFAM" id="SSF50249">
    <property type="entry name" value="Nucleic acid-binding proteins"/>
    <property type="match status" value="1"/>
</dbReference>
<dbReference type="Gene3D" id="2.40.50.140">
    <property type="entry name" value="Nucleic acid-binding proteins"/>
    <property type="match status" value="1"/>
</dbReference>
<keyword evidence="3" id="KW-1185">Reference proteome</keyword>
<sequence>MPRSGRRTGKVKFFDSVKGYGFIIPSDSSNKEEVFVHHTAICNNGGFKSLGEGEEVEYDLVKGPKGLQAAQVSGPGGAPVRGDPFASWRHYQK</sequence>
<dbReference type="PRINTS" id="PR00050">
    <property type="entry name" value="COLDSHOCK"/>
</dbReference>
<dbReference type="PANTHER" id="PTHR11544">
    <property type="entry name" value="COLD SHOCK DOMAIN CONTAINING PROTEINS"/>
    <property type="match status" value="1"/>
</dbReference>
<dbReference type="InterPro" id="IPR012340">
    <property type="entry name" value="NA-bd_OB-fold"/>
</dbReference>
<dbReference type="AlphaFoldDB" id="A0A8H7EPG5"/>
<organism evidence="2 3">
    <name type="scientific">Apophysomyces ossiformis</name>
    <dbReference type="NCBI Taxonomy" id="679940"/>
    <lineage>
        <taxon>Eukaryota</taxon>
        <taxon>Fungi</taxon>
        <taxon>Fungi incertae sedis</taxon>
        <taxon>Mucoromycota</taxon>
        <taxon>Mucoromycotina</taxon>
        <taxon>Mucoromycetes</taxon>
        <taxon>Mucorales</taxon>
        <taxon>Mucorineae</taxon>
        <taxon>Mucoraceae</taxon>
        <taxon>Apophysomyces</taxon>
    </lineage>
</organism>
<dbReference type="SMART" id="SM00357">
    <property type="entry name" value="CSP"/>
    <property type="match status" value="1"/>
</dbReference>
<comment type="caution">
    <text evidence="2">The sequence shown here is derived from an EMBL/GenBank/DDBJ whole genome shotgun (WGS) entry which is preliminary data.</text>
</comment>
<protein>
    <submittedName>
        <fullName evidence="2">Y box binding protein 1</fullName>
    </submittedName>
</protein>
<dbReference type="PROSITE" id="PS51857">
    <property type="entry name" value="CSD_2"/>
    <property type="match status" value="1"/>
</dbReference>
<evidence type="ECO:0000313" key="2">
    <source>
        <dbReference type="EMBL" id="KAF7727145.1"/>
    </source>
</evidence>
<dbReference type="InterPro" id="IPR050181">
    <property type="entry name" value="Cold_shock_domain"/>
</dbReference>
<dbReference type="GO" id="GO:0003676">
    <property type="term" value="F:nucleic acid binding"/>
    <property type="evidence" value="ECO:0007669"/>
    <property type="project" value="InterPro"/>
</dbReference>
<reference evidence="2" key="1">
    <citation type="submission" date="2020-01" db="EMBL/GenBank/DDBJ databases">
        <title>Genome Sequencing of Three Apophysomyces-Like Fungal Strains Confirms a Novel Fungal Genus in the Mucoromycota with divergent Burkholderia-like Endosymbiotic Bacteria.</title>
        <authorList>
            <person name="Stajich J.E."/>
            <person name="Macias A.M."/>
            <person name="Carter-House D."/>
            <person name="Lovett B."/>
            <person name="Kasson L.R."/>
            <person name="Berry K."/>
            <person name="Grigoriev I."/>
            <person name="Chang Y."/>
            <person name="Spatafora J."/>
            <person name="Kasson M.T."/>
        </authorList>
    </citation>
    <scope>NUCLEOTIDE SEQUENCE</scope>
    <source>
        <strain evidence="2">NRRL A-21654</strain>
    </source>
</reference>
<dbReference type="InterPro" id="IPR002059">
    <property type="entry name" value="CSP_DNA-bd"/>
</dbReference>
<proteinExistence type="predicted"/>